<reference evidence="2" key="1">
    <citation type="submission" date="2018-05" db="EMBL/GenBank/DDBJ databases">
        <authorList>
            <person name="Lanie J.A."/>
            <person name="Ng W.-L."/>
            <person name="Kazmierczak K.M."/>
            <person name="Andrzejewski T.M."/>
            <person name="Davidsen T.M."/>
            <person name="Wayne K.J."/>
            <person name="Tettelin H."/>
            <person name="Glass J.I."/>
            <person name="Rusch D."/>
            <person name="Podicherti R."/>
            <person name="Tsui H.-C.T."/>
            <person name="Winkler M.E."/>
        </authorList>
    </citation>
    <scope>NUCLEOTIDE SEQUENCE</scope>
</reference>
<sequence>APDMGAYESEFSAIAGCMDPTALNYNPYAWVDDGSCFIGIPENAIVITEIMYNPSASDDEYFELYNNTEYIINLNGWYFNTHASGNPVHTITGMESPILPGEYMIFSRNENAAIWTNFNNQYGTALPDYVYVEGYYPLFGNTADGIQLYADDGELVDEIDYNISDYIFNGSNLSLELIQTNYDNLNSYSWRPAIASTVNDNGSLGYLASPGFDNTVTLSQPHAEANGPYEVIDFDGNGTETVYFDGDGSYDDIAIATYNWRDGNDALLATSSEPQTSVELPVGDYLLVLEVIDITNIWQRDTTSLRVLPRAPIVVINELFVQSVPGLDEVTEFIELYNLDPDSVNLNGWTLSTTSQS</sequence>
<feature type="non-terminal residue" evidence="2">
    <location>
        <position position="357"/>
    </location>
</feature>
<organism evidence="2">
    <name type="scientific">marine metagenome</name>
    <dbReference type="NCBI Taxonomy" id="408172"/>
    <lineage>
        <taxon>unclassified sequences</taxon>
        <taxon>metagenomes</taxon>
        <taxon>ecological metagenomes</taxon>
    </lineage>
</organism>
<dbReference type="EMBL" id="UINC01105358">
    <property type="protein sequence ID" value="SVC69230.1"/>
    <property type="molecule type" value="Genomic_DNA"/>
</dbReference>
<dbReference type="Gene3D" id="2.60.40.10">
    <property type="entry name" value="Immunoglobulins"/>
    <property type="match status" value="1"/>
</dbReference>
<evidence type="ECO:0000259" key="1">
    <source>
        <dbReference type="PROSITE" id="PS51841"/>
    </source>
</evidence>
<accession>A0A382P8T0</accession>
<feature type="domain" description="LTD" evidence="1">
    <location>
        <begin position="41"/>
        <end position="163"/>
    </location>
</feature>
<name>A0A382P8T0_9ZZZZ</name>
<dbReference type="InterPro" id="IPR013783">
    <property type="entry name" value="Ig-like_fold"/>
</dbReference>
<gene>
    <name evidence="2" type="ORF">METZ01_LOCUS322084</name>
</gene>
<dbReference type="InterPro" id="IPR001322">
    <property type="entry name" value="Lamin_tail_dom"/>
</dbReference>
<evidence type="ECO:0000313" key="2">
    <source>
        <dbReference type="EMBL" id="SVC69230.1"/>
    </source>
</evidence>
<proteinExistence type="predicted"/>
<dbReference type="SUPFAM" id="SSF74853">
    <property type="entry name" value="Lamin A/C globular tail domain"/>
    <property type="match status" value="2"/>
</dbReference>
<dbReference type="Pfam" id="PF00932">
    <property type="entry name" value="LTD"/>
    <property type="match status" value="1"/>
</dbReference>
<feature type="non-terminal residue" evidence="2">
    <location>
        <position position="1"/>
    </location>
</feature>
<dbReference type="AlphaFoldDB" id="A0A382P8T0"/>
<protein>
    <recommendedName>
        <fullName evidence="1">LTD domain-containing protein</fullName>
    </recommendedName>
</protein>
<dbReference type="PROSITE" id="PS51841">
    <property type="entry name" value="LTD"/>
    <property type="match status" value="1"/>
</dbReference>
<dbReference type="InterPro" id="IPR036415">
    <property type="entry name" value="Lamin_tail_dom_sf"/>
</dbReference>